<reference evidence="11 12" key="1">
    <citation type="submission" date="2018-02" db="EMBL/GenBank/DDBJ databases">
        <title>Genome sequencing of Solimonas sp. HR-BB.</title>
        <authorList>
            <person name="Lee Y."/>
            <person name="Jeon C.O."/>
        </authorList>
    </citation>
    <scope>NUCLEOTIDE SEQUENCE [LARGE SCALE GENOMIC DNA]</scope>
    <source>
        <strain evidence="11 12">HR-BB</strain>
    </source>
</reference>
<evidence type="ECO:0000256" key="3">
    <source>
        <dbReference type="ARBA" id="ARBA00022723"/>
    </source>
</evidence>
<dbReference type="GO" id="GO:0046872">
    <property type="term" value="F:metal ion binding"/>
    <property type="evidence" value="ECO:0007669"/>
    <property type="project" value="UniProtKB-KW"/>
</dbReference>
<organism evidence="11 12">
    <name type="scientific">Solimonas fluminis</name>
    <dbReference type="NCBI Taxonomy" id="2086571"/>
    <lineage>
        <taxon>Bacteria</taxon>
        <taxon>Pseudomonadati</taxon>
        <taxon>Pseudomonadota</taxon>
        <taxon>Gammaproteobacteria</taxon>
        <taxon>Nevskiales</taxon>
        <taxon>Nevskiaceae</taxon>
        <taxon>Solimonas</taxon>
    </lineage>
</organism>
<dbReference type="InterPro" id="IPR051395">
    <property type="entry name" value="Cytochrome_c_Peroxidase/MauG"/>
</dbReference>
<dbReference type="GO" id="GO:0020037">
    <property type="term" value="F:heme binding"/>
    <property type="evidence" value="ECO:0007669"/>
    <property type="project" value="InterPro"/>
</dbReference>
<dbReference type="InterPro" id="IPR004852">
    <property type="entry name" value="Di-haem_cyt_c_peroxidsae"/>
</dbReference>
<dbReference type="GO" id="GO:0004130">
    <property type="term" value="F:cytochrome-c peroxidase activity"/>
    <property type="evidence" value="ECO:0007669"/>
    <property type="project" value="TreeGrafter"/>
</dbReference>
<evidence type="ECO:0000256" key="4">
    <source>
        <dbReference type="ARBA" id="ARBA00022729"/>
    </source>
</evidence>
<evidence type="ECO:0000256" key="5">
    <source>
        <dbReference type="ARBA" id="ARBA00022764"/>
    </source>
</evidence>
<comment type="cofactor">
    <cofactor evidence="8">
        <name>heme</name>
        <dbReference type="ChEBI" id="CHEBI:30413"/>
    </cofactor>
    <text evidence="8">Binds 2 heme groups.</text>
</comment>
<dbReference type="InterPro" id="IPR009056">
    <property type="entry name" value="Cyt_c-like_dom"/>
</dbReference>
<keyword evidence="3 9" id="KW-0479">Metal-binding</keyword>
<name>A0A2S5TEH2_9GAMM</name>
<evidence type="ECO:0000256" key="6">
    <source>
        <dbReference type="ARBA" id="ARBA00023002"/>
    </source>
</evidence>
<dbReference type="GO" id="GO:0042597">
    <property type="term" value="C:periplasmic space"/>
    <property type="evidence" value="ECO:0007669"/>
    <property type="project" value="UniProtKB-SubCell"/>
</dbReference>
<evidence type="ECO:0000259" key="10">
    <source>
        <dbReference type="PROSITE" id="PS51007"/>
    </source>
</evidence>
<keyword evidence="4" id="KW-0732">Signal</keyword>
<dbReference type="EMBL" id="PSNW01000007">
    <property type="protein sequence ID" value="PPE73385.1"/>
    <property type="molecule type" value="Genomic_DNA"/>
</dbReference>
<evidence type="ECO:0000256" key="8">
    <source>
        <dbReference type="PIRSR" id="PIRSR000294-1"/>
    </source>
</evidence>
<dbReference type="AlphaFoldDB" id="A0A2S5TEH2"/>
<comment type="subcellular location">
    <subcellularLocation>
        <location evidence="1">Periplasm</location>
    </subcellularLocation>
</comment>
<keyword evidence="5" id="KW-0574">Periplasm</keyword>
<dbReference type="RefSeq" id="WP_104230981.1">
    <property type="nucleotide sequence ID" value="NZ_PSNW01000007.1"/>
</dbReference>
<keyword evidence="2 8" id="KW-0349">Heme</keyword>
<keyword evidence="6" id="KW-0560">Oxidoreductase</keyword>
<feature type="binding site" description="axial binding residue" evidence="9">
    <location>
        <position position="224"/>
    </location>
    <ligand>
        <name>heme c</name>
        <dbReference type="ChEBI" id="CHEBI:61717"/>
        <label>2</label>
    </ligand>
    <ligandPart>
        <name>Fe</name>
        <dbReference type="ChEBI" id="CHEBI:18248"/>
    </ligandPart>
</feature>
<keyword evidence="12" id="KW-1185">Reference proteome</keyword>
<dbReference type="PIRSF" id="PIRSF000294">
    <property type="entry name" value="Cytochrome-c_peroxidase"/>
    <property type="match status" value="1"/>
</dbReference>
<evidence type="ECO:0000313" key="11">
    <source>
        <dbReference type="EMBL" id="PPE73385.1"/>
    </source>
</evidence>
<dbReference type="SUPFAM" id="SSF46626">
    <property type="entry name" value="Cytochrome c"/>
    <property type="match status" value="2"/>
</dbReference>
<feature type="binding site" description="covalent" evidence="8">
    <location>
        <position position="82"/>
    </location>
    <ligand>
        <name>heme c</name>
        <dbReference type="ChEBI" id="CHEBI:61717"/>
        <label>1</label>
    </ligand>
</feature>
<protein>
    <submittedName>
        <fullName evidence="11">Cytochrome-c peroxidase</fullName>
    </submittedName>
</protein>
<dbReference type="Pfam" id="PF03150">
    <property type="entry name" value="CCP_MauG"/>
    <property type="match status" value="1"/>
</dbReference>
<feature type="binding site" description="axial binding residue" evidence="9">
    <location>
        <position position="86"/>
    </location>
    <ligand>
        <name>heme c</name>
        <dbReference type="ChEBI" id="CHEBI:61717"/>
        <label>1</label>
    </ligand>
    <ligandPart>
        <name>Fe</name>
        <dbReference type="ChEBI" id="CHEBI:18248"/>
    </ligandPart>
</feature>
<keyword evidence="11" id="KW-0575">Peroxidase</keyword>
<dbReference type="Gene3D" id="1.10.760.10">
    <property type="entry name" value="Cytochrome c-like domain"/>
    <property type="match status" value="2"/>
</dbReference>
<dbReference type="InterPro" id="IPR036909">
    <property type="entry name" value="Cyt_c-like_dom_sf"/>
</dbReference>
<evidence type="ECO:0000256" key="1">
    <source>
        <dbReference type="ARBA" id="ARBA00004418"/>
    </source>
</evidence>
<sequence>MRRRALALLPLLLVLLLAANGVLRQRLADFVESFPTPRAAVPAGWPAPQYDFSGNPVTASGFELGRRLFHDPRLSLDGSISCASCHQQFAAFAHLDHRVSHGLHGANGTRNAPALFNLAWQPALMWDGAIHNLELQPLAPLANPVEMGETLEGVLVKLRADAGYRRRFEAAFGPGEIDSRRVLLALTQFIGTLRSADSRYDRGELSAREREGLALFRRHCATCHREPLFTDYSYRGNGLDADSADAGRGAISGKAAERGRFKVPSLRNVAVTAPYMHDGRFDTLSQVLRHYASGIRDSAALDPALRGGLALGPEQQQALVAFLETLTDEAFLQDARYAEPLP</sequence>
<feature type="domain" description="Cytochrome c" evidence="10">
    <location>
        <begin position="60"/>
        <end position="188"/>
    </location>
</feature>
<dbReference type="Proteomes" id="UP000238220">
    <property type="component" value="Unassembled WGS sequence"/>
</dbReference>
<evidence type="ECO:0000256" key="2">
    <source>
        <dbReference type="ARBA" id="ARBA00022617"/>
    </source>
</evidence>
<gene>
    <name evidence="11" type="ORF">C3942_14050</name>
</gene>
<dbReference type="InterPro" id="IPR026259">
    <property type="entry name" value="MauG/Cytc_peroxidase"/>
</dbReference>
<feature type="binding site" description="covalent" evidence="8">
    <location>
        <position position="220"/>
    </location>
    <ligand>
        <name>heme c</name>
        <dbReference type="ChEBI" id="CHEBI:61717"/>
        <label>2</label>
    </ligand>
</feature>
<evidence type="ECO:0000256" key="9">
    <source>
        <dbReference type="PIRSR" id="PIRSR000294-2"/>
    </source>
</evidence>
<proteinExistence type="predicted"/>
<accession>A0A2S5TEH2</accession>
<dbReference type="GO" id="GO:0009055">
    <property type="term" value="F:electron transfer activity"/>
    <property type="evidence" value="ECO:0007669"/>
    <property type="project" value="InterPro"/>
</dbReference>
<feature type="binding site" description="covalent" evidence="8">
    <location>
        <position position="223"/>
    </location>
    <ligand>
        <name>heme c</name>
        <dbReference type="ChEBI" id="CHEBI:61717"/>
        <label>2</label>
    </ligand>
</feature>
<dbReference type="PANTHER" id="PTHR30600">
    <property type="entry name" value="CYTOCHROME C PEROXIDASE-RELATED"/>
    <property type="match status" value="1"/>
</dbReference>
<comment type="caution">
    <text evidence="11">The sequence shown here is derived from an EMBL/GenBank/DDBJ whole genome shotgun (WGS) entry which is preliminary data.</text>
</comment>
<dbReference type="PROSITE" id="PS51007">
    <property type="entry name" value="CYTC"/>
    <property type="match status" value="2"/>
</dbReference>
<feature type="domain" description="Cytochrome c" evidence="10">
    <location>
        <begin position="207"/>
        <end position="327"/>
    </location>
</feature>
<comment type="PTM">
    <text evidence="8">Binds 2 heme groups per subunit.</text>
</comment>
<dbReference type="OrthoDB" id="9805202at2"/>
<keyword evidence="7 9" id="KW-0408">Iron</keyword>
<feature type="binding site" description="covalent" evidence="8">
    <location>
        <position position="85"/>
    </location>
    <ligand>
        <name>heme c</name>
        <dbReference type="ChEBI" id="CHEBI:61717"/>
        <label>1</label>
    </ligand>
</feature>
<evidence type="ECO:0000256" key="7">
    <source>
        <dbReference type="ARBA" id="ARBA00023004"/>
    </source>
</evidence>
<evidence type="ECO:0000313" key="12">
    <source>
        <dbReference type="Proteomes" id="UP000238220"/>
    </source>
</evidence>